<evidence type="ECO:0000256" key="4">
    <source>
        <dbReference type="ARBA" id="ARBA00022839"/>
    </source>
</evidence>
<accession>A0A399D2B9</accession>
<feature type="domain" description="OB-fold nucleic acid binding" evidence="8">
    <location>
        <begin position="6"/>
        <end position="111"/>
    </location>
</feature>
<dbReference type="GO" id="GO:0005737">
    <property type="term" value="C:cytoplasm"/>
    <property type="evidence" value="ECO:0007669"/>
    <property type="project" value="UniProtKB-SubCell"/>
</dbReference>
<comment type="subunit">
    <text evidence="5">Heterooligomer composed of large and small subunits.</text>
</comment>
<dbReference type="Pfam" id="PF13742">
    <property type="entry name" value="tRNA_anti_2"/>
    <property type="match status" value="1"/>
</dbReference>
<dbReference type="NCBIfam" id="TIGR00237">
    <property type="entry name" value="xseA"/>
    <property type="match status" value="1"/>
</dbReference>
<dbReference type="CDD" id="cd04489">
    <property type="entry name" value="ExoVII_LU_OBF"/>
    <property type="match status" value="1"/>
</dbReference>
<keyword evidence="4 5" id="KW-0269">Exonuclease</keyword>
<evidence type="ECO:0000256" key="5">
    <source>
        <dbReference type="HAMAP-Rule" id="MF_00378"/>
    </source>
</evidence>
<dbReference type="Proteomes" id="UP000266441">
    <property type="component" value="Unassembled WGS sequence"/>
</dbReference>
<dbReference type="GO" id="GO:0006308">
    <property type="term" value="P:DNA catabolic process"/>
    <property type="evidence" value="ECO:0007669"/>
    <property type="project" value="UniProtKB-UniRule"/>
</dbReference>
<evidence type="ECO:0000256" key="3">
    <source>
        <dbReference type="ARBA" id="ARBA00022801"/>
    </source>
</evidence>
<dbReference type="AlphaFoldDB" id="A0A399D2B9"/>
<dbReference type="PANTHER" id="PTHR30008:SF0">
    <property type="entry name" value="EXODEOXYRIBONUCLEASE 7 LARGE SUBUNIT"/>
    <property type="match status" value="1"/>
</dbReference>
<dbReference type="PANTHER" id="PTHR30008">
    <property type="entry name" value="EXODEOXYRIBONUCLEASE 7 LARGE SUBUNIT"/>
    <property type="match status" value="1"/>
</dbReference>
<dbReference type="HAMAP" id="MF_00378">
    <property type="entry name" value="Exonuc_7_L"/>
    <property type="match status" value="1"/>
</dbReference>
<keyword evidence="3 5" id="KW-0378">Hydrolase</keyword>
<comment type="function">
    <text evidence="5">Bidirectionally degrades single-stranded DNA into large acid-insoluble oligonucleotides, which are then degraded further into small acid-soluble oligonucleotides.</text>
</comment>
<dbReference type="OrthoDB" id="9802795at2"/>
<organism evidence="9 10">
    <name type="scientific">Mariniphaga sediminis</name>
    <dbReference type="NCBI Taxonomy" id="1628158"/>
    <lineage>
        <taxon>Bacteria</taxon>
        <taxon>Pseudomonadati</taxon>
        <taxon>Bacteroidota</taxon>
        <taxon>Bacteroidia</taxon>
        <taxon>Marinilabiliales</taxon>
        <taxon>Prolixibacteraceae</taxon>
        <taxon>Mariniphaga</taxon>
    </lineage>
</organism>
<keyword evidence="2 5" id="KW-0540">Nuclease</keyword>
<evidence type="ECO:0000313" key="10">
    <source>
        <dbReference type="Proteomes" id="UP000266441"/>
    </source>
</evidence>
<keyword evidence="1 5" id="KW-0963">Cytoplasm</keyword>
<evidence type="ECO:0000256" key="6">
    <source>
        <dbReference type="RuleBase" id="RU004355"/>
    </source>
</evidence>
<dbReference type="InterPro" id="IPR020579">
    <property type="entry name" value="Exonuc_VII_lsu_C"/>
</dbReference>
<evidence type="ECO:0000256" key="1">
    <source>
        <dbReference type="ARBA" id="ARBA00022490"/>
    </source>
</evidence>
<proteinExistence type="inferred from homology"/>
<dbReference type="Pfam" id="PF02601">
    <property type="entry name" value="Exonuc_VII_L"/>
    <property type="match status" value="1"/>
</dbReference>
<dbReference type="InterPro" id="IPR003753">
    <property type="entry name" value="Exonuc_VII_L"/>
</dbReference>
<comment type="catalytic activity">
    <reaction evidence="5 6">
        <text>Exonucleolytic cleavage in either 5'- to 3'- or 3'- to 5'-direction to yield nucleoside 5'-phosphates.</text>
        <dbReference type="EC" id="3.1.11.6"/>
    </reaction>
</comment>
<dbReference type="GO" id="GO:0008855">
    <property type="term" value="F:exodeoxyribonuclease VII activity"/>
    <property type="evidence" value="ECO:0007669"/>
    <property type="project" value="UniProtKB-UniRule"/>
</dbReference>
<comment type="caution">
    <text evidence="9">The sequence shown here is derived from an EMBL/GenBank/DDBJ whole genome shotgun (WGS) entry which is preliminary data.</text>
</comment>
<dbReference type="EMBL" id="QWET01000008">
    <property type="protein sequence ID" value="RIH64832.1"/>
    <property type="molecule type" value="Genomic_DNA"/>
</dbReference>
<evidence type="ECO:0000313" key="9">
    <source>
        <dbReference type="EMBL" id="RIH64832.1"/>
    </source>
</evidence>
<comment type="subcellular location">
    <subcellularLocation>
        <location evidence="5 6">Cytoplasm</location>
    </subcellularLocation>
</comment>
<dbReference type="InterPro" id="IPR025824">
    <property type="entry name" value="OB-fold_nuc-bd_dom"/>
</dbReference>
<evidence type="ECO:0000259" key="8">
    <source>
        <dbReference type="Pfam" id="PF13742"/>
    </source>
</evidence>
<dbReference type="GO" id="GO:0003676">
    <property type="term" value="F:nucleic acid binding"/>
    <property type="evidence" value="ECO:0007669"/>
    <property type="project" value="InterPro"/>
</dbReference>
<protein>
    <recommendedName>
        <fullName evidence="5">Exodeoxyribonuclease 7 large subunit</fullName>
        <ecNumber evidence="5">3.1.11.6</ecNumber>
    </recommendedName>
    <alternativeName>
        <fullName evidence="5">Exodeoxyribonuclease VII large subunit</fullName>
        <shortName evidence="5">Exonuclease VII large subunit</shortName>
    </alternativeName>
</protein>
<comment type="similarity">
    <text evidence="5 6">Belongs to the XseA family.</text>
</comment>
<dbReference type="EC" id="3.1.11.6" evidence="5"/>
<keyword evidence="10" id="KW-1185">Reference proteome</keyword>
<dbReference type="RefSeq" id="WP_119350297.1">
    <property type="nucleotide sequence ID" value="NZ_QWET01000008.1"/>
</dbReference>
<evidence type="ECO:0000256" key="2">
    <source>
        <dbReference type="ARBA" id="ARBA00022722"/>
    </source>
</evidence>
<evidence type="ECO:0000259" key="7">
    <source>
        <dbReference type="Pfam" id="PF02601"/>
    </source>
</evidence>
<reference evidence="9 10" key="1">
    <citation type="journal article" date="2015" name="Int. J. Syst. Evol. Microbiol.">
        <title>Mariniphaga sediminis sp. nov., isolated from coastal sediment.</title>
        <authorList>
            <person name="Wang F.Q."/>
            <person name="Shen Q.Y."/>
            <person name="Chen G.J."/>
            <person name="Du Z.J."/>
        </authorList>
    </citation>
    <scope>NUCLEOTIDE SEQUENCE [LARGE SCALE GENOMIC DNA]</scope>
    <source>
        <strain evidence="9 10">SY21</strain>
    </source>
</reference>
<sequence length="486" mass="55750">MEQKLTLFELNQWIKDTLSHAIPSTVWVVAEISELKENRSGHCYLELVEKKENEIIARARATIWSYTYRILKPYFETTTGQFFSHGIKVLVQVSVEFHAAYGLSLNIKDIDPAYTVGDMALQRKEIIERLQNEGVFEMNKELDLPLVPQRIAVISSKTAAGYQDFMDQLENNPHGIKFYTHLFEAYMQGADAVPSIIGALERIFQYEDFFDAVAIIRGGGSTSDLNSFDNYELAFHVTQFPLPVVTGIGHEKDDSVVDMVAHTRMKTPTAVAEFFISGGERFYEHLISMEDEVVKRVRETIDVKHEQLEDVAGNLQRFVSGFISEKNRQLIKTGSMLQHEVHRFSFNKKMELNNLKHDFHSALSVWNVETKNNLHRQKRMLKRVVREAILKEQVGLNYLKEQVKNGSSRFFAKERERLHLNKNTVRLLNPENVLNRGYTLTLKEGKIVKSAEPLQLNDEIETLFADGTVKSKITKKGKHGNKEGDL</sequence>
<name>A0A399D2B9_9BACT</name>
<feature type="domain" description="Exonuclease VII large subunit C-terminal" evidence="7">
    <location>
        <begin position="136"/>
        <end position="471"/>
    </location>
</feature>
<gene>
    <name evidence="5" type="primary">xseA</name>
    <name evidence="9" type="ORF">D1164_12370</name>
</gene>
<dbReference type="GO" id="GO:0009318">
    <property type="term" value="C:exodeoxyribonuclease VII complex"/>
    <property type="evidence" value="ECO:0007669"/>
    <property type="project" value="UniProtKB-UniRule"/>
</dbReference>